<proteinExistence type="inferred from homology"/>
<comment type="function">
    <text evidence="8">ATPase required for the correct placement of the division site. Cell division inhibitors MinC and MinD act in concert to form an inhibitor capable of blocking formation of the polar Z ring septums. Rapidly oscillates between the poles of the cell to destabilize FtsZ filaments that have formed before they mature into polar Z rings.</text>
</comment>
<protein>
    <recommendedName>
        <fullName evidence="2">Septum site-determining protein MinD</fullName>
    </recommendedName>
    <alternativeName>
        <fullName evidence="9">Cell division inhibitor MinD</fullName>
    </alternativeName>
</protein>
<keyword evidence="12" id="KW-1185">Reference proteome</keyword>
<evidence type="ECO:0000256" key="5">
    <source>
        <dbReference type="ARBA" id="ARBA00022840"/>
    </source>
</evidence>
<evidence type="ECO:0000256" key="1">
    <source>
        <dbReference type="ARBA" id="ARBA00010257"/>
    </source>
</evidence>
<gene>
    <name evidence="11" type="primary">minD</name>
    <name evidence="11" type="ORF">ACFOY7_07600</name>
</gene>
<comment type="similarity">
    <text evidence="1">Belongs to the ParA family. MinD subfamily.</text>
</comment>
<evidence type="ECO:0000256" key="2">
    <source>
        <dbReference type="ARBA" id="ARBA00016887"/>
    </source>
</evidence>
<dbReference type="PANTHER" id="PTHR43384">
    <property type="entry name" value="SEPTUM SITE-DETERMINING PROTEIN MIND HOMOLOG, CHLOROPLASTIC-RELATED"/>
    <property type="match status" value="1"/>
</dbReference>
<evidence type="ECO:0000256" key="6">
    <source>
        <dbReference type="ARBA" id="ARBA00023210"/>
    </source>
</evidence>
<dbReference type="PIRSF" id="PIRSF003092">
    <property type="entry name" value="MinD"/>
    <property type="match status" value="1"/>
</dbReference>
<dbReference type="Gene3D" id="3.40.50.300">
    <property type="entry name" value="P-loop containing nucleotide triphosphate hydrolases"/>
    <property type="match status" value="1"/>
</dbReference>
<evidence type="ECO:0000259" key="10">
    <source>
        <dbReference type="Pfam" id="PF13614"/>
    </source>
</evidence>
<dbReference type="Proteomes" id="UP001595882">
    <property type="component" value="Unassembled WGS sequence"/>
</dbReference>
<dbReference type="Pfam" id="PF13614">
    <property type="entry name" value="AAA_31"/>
    <property type="match status" value="1"/>
</dbReference>
<keyword evidence="3" id="KW-0132">Cell division</keyword>
<name>A0ABV8WSW2_9BACI</name>
<dbReference type="InterPro" id="IPR027417">
    <property type="entry name" value="P-loop_NTPase"/>
</dbReference>
<dbReference type="PANTHER" id="PTHR43384:SF6">
    <property type="entry name" value="SEPTUM SITE-DETERMINING PROTEIN MIND HOMOLOG, CHLOROPLASTIC"/>
    <property type="match status" value="1"/>
</dbReference>
<evidence type="ECO:0000256" key="8">
    <source>
        <dbReference type="ARBA" id="ARBA00025436"/>
    </source>
</evidence>
<feature type="domain" description="AAA" evidence="10">
    <location>
        <begin position="2"/>
        <end position="150"/>
    </location>
</feature>
<sequence>MAKIITITSGKGGVGKTTITANLGTALALLGKQVCLIDADFGLSNLDIPLGLSNRIVFDLSDYMNERCELHHVEIKDKYLPNLSLIPCSKSHGHTHTPEAFKNIVENLANSYDYVLIDSPAGIESGFQNAANAADEAIVVVTPYLSSIHDADRVIGILEDTMSFSPKVILNMIEEDERKAQSLKMASKENIMSILQLEELGVVLNDSEVIRSIERGCPIALSPQEENGLRFRHIARNIIADQYEPYVPLKLKKKRSSIFPFQQKLRWISGRM</sequence>
<keyword evidence="7" id="KW-0131">Cell cycle</keyword>
<evidence type="ECO:0000256" key="3">
    <source>
        <dbReference type="ARBA" id="ARBA00022618"/>
    </source>
</evidence>
<reference evidence="12" key="1">
    <citation type="journal article" date="2019" name="Int. J. Syst. Evol. Microbiol.">
        <title>The Global Catalogue of Microorganisms (GCM) 10K type strain sequencing project: providing services to taxonomists for standard genome sequencing and annotation.</title>
        <authorList>
            <consortium name="The Broad Institute Genomics Platform"/>
            <consortium name="The Broad Institute Genome Sequencing Center for Infectious Disease"/>
            <person name="Wu L."/>
            <person name="Ma J."/>
        </authorList>
    </citation>
    <scope>NUCLEOTIDE SEQUENCE [LARGE SCALE GENOMIC DNA]</scope>
    <source>
        <strain evidence="12">CCUG 37865</strain>
    </source>
</reference>
<evidence type="ECO:0000256" key="9">
    <source>
        <dbReference type="ARBA" id="ARBA00032845"/>
    </source>
</evidence>
<evidence type="ECO:0000313" key="12">
    <source>
        <dbReference type="Proteomes" id="UP001595882"/>
    </source>
</evidence>
<dbReference type="SUPFAM" id="SSF52540">
    <property type="entry name" value="P-loop containing nucleoside triphosphate hydrolases"/>
    <property type="match status" value="1"/>
</dbReference>
<dbReference type="InterPro" id="IPR025669">
    <property type="entry name" value="AAA_dom"/>
</dbReference>
<evidence type="ECO:0000256" key="7">
    <source>
        <dbReference type="ARBA" id="ARBA00023306"/>
    </source>
</evidence>
<dbReference type="CDD" id="cd02036">
    <property type="entry name" value="MinD"/>
    <property type="match status" value="1"/>
</dbReference>
<dbReference type="RefSeq" id="WP_390250996.1">
    <property type="nucleotide sequence ID" value="NZ_JBHSDT010000004.1"/>
</dbReference>
<keyword evidence="5" id="KW-0067">ATP-binding</keyword>
<dbReference type="EMBL" id="JBHSDT010000004">
    <property type="protein sequence ID" value="MFC4402935.1"/>
    <property type="molecule type" value="Genomic_DNA"/>
</dbReference>
<evidence type="ECO:0000256" key="4">
    <source>
        <dbReference type="ARBA" id="ARBA00022741"/>
    </source>
</evidence>
<keyword evidence="4" id="KW-0547">Nucleotide-binding</keyword>
<dbReference type="InterPro" id="IPR025501">
    <property type="entry name" value="MinD_FleN"/>
</dbReference>
<evidence type="ECO:0000313" key="11">
    <source>
        <dbReference type="EMBL" id="MFC4402935.1"/>
    </source>
</evidence>
<keyword evidence="6" id="KW-0717">Septation</keyword>
<comment type="caution">
    <text evidence="11">The sequence shown here is derived from an EMBL/GenBank/DDBJ whole genome shotgun (WGS) entry which is preliminary data.</text>
</comment>
<organism evidence="11 12">
    <name type="scientific">Gracilibacillus xinjiangensis</name>
    <dbReference type="NCBI Taxonomy" id="1193282"/>
    <lineage>
        <taxon>Bacteria</taxon>
        <taxon>Bacillati</taxon>
        <taxon>Bacillota</taxon>
        <taxon>Bacilli</taxon>
        <taxon>Bacillales</taxon>
        <taxon>Bacillaceae</taxon>
        <taxon>Gracilibacillus</taxon>
    </lineage>
</organism>
<dbReference type="NCBIfam" id="TIGR01968">
    <property type="entry name" value="minD_bact"/>
    <property type="match status" value="1"/>
</dbReference>
<dbReference type="InterPro" id="IPR010223">
    <property type="entry name" value="MinD"/>
</dbReference>
<dbReference type="InterPro" id="IPR050625">
    <property type="entry name" value="ParA/MinD_ATPase"/>
</dbReference>
<accession>A0ABV8WSW2</accession>